<evidence type="ECO:0000313" key="4">
    <source>
        <dbReference type="Proteomes" id="UP000046395"/>
    </source>
</evidence>
<dbReference type="InterPro" id="IPR036236">
    <property type="entry name" value="Znf_C2H2_sf"/>
</dbReference>
<dbReference type="Pfam" id="PF00096">
    <property type="entry name" value="zf-C2H2"/>
    <property type="match status" value="1"/>
</dbReference>
<sequence>MQFKTRKDLILHIQQEHVDYSAPISQFPRADEDYMVNPNRVSKYFQTLPRRKPVGFPLLSKFGPERVSDSLTADETDTQSSQSNVSVATTTSKIEACVNSPSSSGSPASFTSANGKMPYVFCQVSGCGRRYKGERSLRQHIKVAHCNPKPKARKESTLHCYYCNKSYRTSSGLKSHMKSKNHQIAISGRGEDEFGSLNLSESGVDWRPISLPSFGSIRDLINTTASMDTVSLTSSGTVSPSVTVRESQLADEDRVTKRHQLHYSPVSRPAASPSNVRRLLTNRPQMSSPAPAYDASYASPIRAAMGSYSVGGYAERSTAQRCVPYRSTPIDHDLAQRPAYLQSSHHLSSLSRDSIPMEDKQLE</sequence>
<dbReference type="SUPFAM" id="SSF57667">
    <property type="entry name" value="beta-beta-alpha zinc fingers"/>
    <property type="match status" value="1"/>
</dbReference>
<evidence type="ECO:0000256" key="2">
    <source>
        <dbReference type="SAM" id="MobiDB-lite"/>
    </source>
</evidence>
<dbReference type="SMART" id="SM00355">
    <property type="entry name" value="ZnF_C2H2"/>
    <property type="match status" value="2"/>
</dbReference>
<evidence type="ECO:0000256" key="1">
    <source>
        <dbReference type="PROSITE-ProRule" id="PRU00042"/>
    </source>
</evidence>
<dbReference type="InterPro" id="IPR013087">
    <property type="entry name" value="Znf_C2H2_type"/>
</dbReference>
<reference evidence="5" key="1">
    <citation type="submission" date="2019-12" db="UniProtKB">
        <authorList>
            <consortium name="WormBaseParasite"/>
        </authorList>
    </citation>
    <scope>IDENTIFICATION</scope>
</reference>
<dbReference type="Gene3D" id="3.30.160.60">
    <property type="entry name" value="Classic Zinc Finger"/>
    <property type="match status" value="1"/>
</dbReference>
<accession>A0A5S6QRF6</accession>
<proteinExistence type="predicted"/>
<evidence type="ECO:0000259" key="3">
    <source>
        <dbReference type="PROSITE" id="PS50157"/>
    </source>
</evidence>
<dbReference type="PROSITE" id="PS50157">
    <property type="entry name" value="ZINC_FINGER_C2H2_2"/>
    <property type="match status" value="2"/>
</dbReference>
<feature type="domain" description="C2H2-type" evidence="3">
    <location>
        <begin position="158"/>
        <end position="182"/>
    </location>
</feature>
<keyword evidence="1" id="KW-0479">Metal-binding</keyword>
<feature type="region of interest" description="Disordered" evidence="2">
    <location>
        <begin position="343"/>
        <end position="363"/>
    </location>
</feature>
<dbReference type="Proteomes" id="UP000046395">
    <property type="component" value="Unassembled WGS sequence"/>
</dbReference>
<keyword evidence="1" id="KW-0863">Zinc-finger</keyword>
<keyword evidence="1" id="KW-0862">Zinc</keyword>
<keyword evidence="4" id="KW-1185">Reference proteome</keyword>
<protein>
    <submittedName>
        <fullName evidence="5">C2H2-type domain-containing protein</fullName>
    </submittedName>
</protein>
<dbReference type="PROSITE" id="PS00028">
    <property type="entry name" value="ZINC_FINGER_C2H2_1"/>
    <property type="match status" value="2"/>
</dbReference>
<dbReference type="WBParaSite" id="TMUE_2000009738.1">
    <property type="protein sequence ID" value="TMUE_2000009738.1"/>
    <property type="gene ID" value="WBGene00287345"/>
</dbReference>
<evidence type="ECO:0000313" key="5">
    <source>
        <dbReference type="WBParaSite" id="TMUE_2000009738.1"/>
    </source>
</evidence>
<name>A0A5S6QRF6_TRIMR</name>
<feature type="domain" description="C2H2-type" evidence="3">
    <location>
        <begin position="120"/>
        <end position="150"/>
    </location>
</feature>
<dbReference type="GO" id="GO:0008270">
    <property type="term" value="F:zinc ion binding"/>
    <property type="evidence" value="ECO:0007669"/>
    <property type="project" value="UniProtKB-KW"/>
</dbReference>
<organism evidence="4 5">
    <name type="scientific">Trichuris muris</name>
    <name type="common">Mouse whipworm</name>
    <dbReference type="NCBI Taxonomy" id="70415"/>
    <lineage>
        <taxon>Eukaryota</taxon>
        <taxon>Metazoa</taxon>
        <taxon>Ecdysozoa</taxon>
        <taxon>Nematoda</taxon>
        <taxon>Enoplea</taxon>
        <taxon>Dorylaimia</taxon>
        <taxon>Trichinellida</taxon>
        <taxon>Trichuridae</taxon>
        <taxon>Trichuris</taxon>
    </lineage>
</organism>
<dbReference type="AlphaFoldDB" id="A0A5S6QRF6"/>